<evidence type="ECO:0000313" key="2">
    <source>
        <dbReference type="EMBL" id="KAH7373589.1"/>
    </source>
</evidence>
<proteinExistence type="predicted"/>
<dbReference type="AlphaFoldDB" id="A0A8T2SWT9"/>
<keyword evidence="1" id="KW-0812">Transmembrane</keyword>
<reference evidence="2" key="1">
    <citation type="submission" date="2021-08" db="EMBL/GenBank/DDBJ databases">
        <title>WGS assembly of Ceratopteris richardii.</title>
        <authorList>
            <person name="Marchant D.B."/>
            <person name="Chen G."/>
            <person name="Jenkins J."/>
            <person name="Shu S."/>
            <person name="Leebens-Mack J."/>
            <person name="Grimwood J."/>
            <person name="Schmutz J."/>
            <person name="Soltis P."/>
            <person name="Soltis D."/>
            <person name="Chen Z.-H."/>
        </authorList>
    </citation>
    <scope>NUCLEOTIDE SEQUENCE</scope>
    <source>
        <strain evidence="2">Whitten #5841</strain>
        <tissue evidence="2">Leaf</tissue>
    </source>
</reference>
<keyword evidence="1" id="KW-0472">Membrane</keyword>
<dbReference type="Proteomes" id="UP000825935">
    <property type="component" value="Chromosome 17"/>
</dbReference>
<keyword evidence="3" id="KW-1185">Reference proteome</keyword>
<organism evidence="2 3">
    <name type="scientific">Ceratopteris richardii</name>
    <name type="common">Triangle waterfern</name>
    <dbReference type="NCBI Taxonomy" id="49495"/>
    <lineage>
        <taxon>Eukaryota</taxon>
        <taxon>Viridiplantae</taxon>
        <taxon>Streptophyta</taxon>
        <taxon>Embryophyta</taxon>
        <taxon>Tracheophyta</taxon>
        <taxon>Polypodiopsida</taxon>
        <taxon>Polypodiidae</taxon>
        <taxon>Polypodiales</taxon>
        <taxon>Pteridineae</taxon>
        <taxon>Pteridaceae</taxon>
        <taxon>Parkerioideae</taxon>
        <taxon>Ceratopteris</taxon>
    </lineage>
</organism>
<keyword evidence="1" id="KW-1133">Transmembrane helix</keyword>
<gene>
    <name evidence="2" type="ORF">KP509_17G063700</name>
</gene>
<evidence type="ECO:0000256" key="1">
    <source>
        <dbReference type="SAM" id="Phobius"/>
    </source>
</evidence>
<dbReference type="EMBL" id="CM035422">
    <property type="protein sequence ID" value="KAH7373589.1"/>
    <property type="molecule type" value="Genomic_DNA"/>
</dbReference>
<evidence type="ECO:0000313" key="3">
    <source>
        <dbReference type="Proteomes" id="UP000825935"/>
    </source>
</evidence>
<sequence length="139" mass="16260">MPPLPRSRFPPHFMMLLVSLAFVGIIGYQTLKDRKTTNDLFFENRRLKENLKACSSSLSILPPVHCFSICSACFHLFPKFFRNCKFHRRGYFARFPLVISFWVSRFTSCSFDITHIRYVGGFVALFPRRSGLVVYFCDQ</sequence>
<protein>
    <submittedName>
        <fullName evidence="2">Uncharacterized protein</fullName>
    </submittedName>
</protein>
<accession>A0A8T2SWT9</accession>
<feature type="transmembrane region" description="Helical" evidence="1">
    <location>
        <begin position="12"/>
        <end position="31"/>
    </location>
</feature>
<comment type="caution">
    <text evidence="2">The sequence shown here is derived from an EMBL/GenBank/DDBJ whole genome shotgun (WGS) entry which is preliminary data.</text>
</comment>
<name>A0A8T2SWT9_CERRI</name>